<protein>
    <submittedName>
        <fullName evidence="1">Uncharacterized protein</fullName>
    </submittedName>
</protein>
<name>A0AA36HCF2_CYLNA</name>
<organism evidence="1 2">
    <name type="scientific">Cylicocyclus nassatus</name>
    <name type="common">Nematode worm</name>
    <dbReference type="NCBI Taxonomy" id="53992"/>
    <lineage>
        <taxon>Eukaryota</taxon>
        <taxon>Metazoa</taxon>
        <taxon>Ecdysozoa</taxon>
        <taxon>Nematoda</taxon>
        <taxon>Chromadorea</taxon>
        <taxon>Rhabditida</taxon>
        <taxon>Rhabditina</taxon>
        <taxon>Rhabditomorpha</taxon>
        <taxon>Strongyloidea</taxon>
        <taxon>Strongylidae</taxon>
        <taxon>Cylicocyclus</taxon>
    </lineage>
</organism>
<keyword evidence="2" id="KW-1185">Reference proteome</keyword>
<comment type="caution">
    <text evidence="1">The sequence shown here is derived from an EMBL/GenBank/DDBJ whole genome shotgun (WGS) entry which is preliminary data.</text>
</comment>
<evidence type="ECO:0000313" key="2">
    <source>
        <dbReference type="Proteomes" id="UP001176961"/>
    </source>
</evidence>
<evidence type="ECO:0000313" key="1">
    <source>
        <dbReference type="EMBL" id="CAJ0607617.1"/>
    </source>
</evidence>
<dbReference type="AlphaFoldDB" id="A0AA36HCF2"/>
<dbReference type="EMBL" id="CATQJL010000316">
    <property type="protein sequence ID" value="CAJ0607617.1"/>
    <property type="molecule type" value="Genomic_DNA"/>
</dbReference>
<proteinExistence type="predicted"/>
<reference evidence="1" key="1">
    <citation type="submission" date="2023-07" db="EMBL/GenBank/DDBJ databases">
        <authorList>
            <consortium name="CYATHOMIX"/>
        </authorList>
    </citation>
    <scope>NUCLEOTIDE SEQUENCE</scope>
    <source>
        <strain evidence="1">N/A</strain>
    </source>
</reference>
<gene>
    <name evidence="1" type="ORF">CYNAS_LOCUS19600</name>
</gene>
<accession>A0AA36HCF2</accession>
<dbReference type="Proteomes" id="UP001176961">
    <property type="component" value="Unassembled WGS sequence"/>
</dbReference>
<sequence>MQFEDVSVKQISVDCGVCYKRMSLANIAPFVPGASCGLIWNVWADYTPIAHHEAMRVHLTQRRMDERRQFDSPGVDDDLADSAEATTNAHRASLVAQVLVEVAVNVGNVGSSMLGYVEDNDESAVEYLPESVKAEYGSVVVKEVHDDNNDDELQVIGEVEHARGVTSSAVVTKRSTNARDAALCLWHTLKGFFSVCRNCCAAFESQQQFKNRRLCHGPAGSVSCGECSAIAYIRHYLNIIATPTQPRIDFSTDAVNAACCSDRMHDLCSIFERHMVFLYSSSARLAILVVLRRSRYMYTLL</sequence>